<organism evidence="1 2">
    <name type="scientific">Hypoxylon rubiginosum</name>
    <dbReference type="NCBI Taxonomy" id="110542"/>
    <lineage>
        <taxon>Eukaryota</taxon>
        <taxon>Fungi</taxon>
        <taxon>Dikarya</taxon>
        <taxon>Ascomycota</taxon>
        <taxon>Pezizomycotina</taxon>
        <taxon>Sordariomycetes</taxon>
        <taxon>Xylariomycetidae</taxon>
        <taxon>Xylariales</taxon>
        <taxon>Hypoxylaceae</taxon>
        <taxon>Hypoxylon</taxon>
    </lineage>
</organism>
<sequence length="111" mass="12822">MPQDQIAKGPEPHHAEKHPMPHAPWQKPPWPPCKILSPRLSWHHPTGLSWTQAPLILAIGLAPERDSPNQSRRCSCRSNSFLFQCSKREKKWKKGKRVSERKKLGQVEDSY</sequence>
<proteinExistence type="predicted"/>
<accession>A0ACB9YN68</accession>
<reference evidence="1 2" key="1">
    <citation type="journal article" date="2022" name="New Phytol.">
        <title>Ecological generalism drives hyperdiversity of secondary metabolite gene clusters in xylarialean endophytes.</title>
        <authorList>
            <person name="Franco M.E.E."/>
            <person name="Wisecaver J.H."/>
            <person name="Arnold A.E."/>
            <person name="Ju Y.M."/>
            <person name="Slot J.C."/>
            <person name="Ahrendt S."/>
            <person name="Moore L.P."/>
            <person name="Eastman K.E."/>
            <person name="Scott K."/>
            <person name="Konkel Z."/>
            <person name="Mondo S.J."/>
            <person name="Kuo A."/>
            <person name="Hayes R.D."/>
            <person name="Haridas S."/>
            <person name="Andreopoulos B."/>
            <person name="Riley R."/>
            <person name="LaButti K."/>
            <person name="Pangilinan J."/>
            <person name="Lipzen A."/>
            <person name="Amirebrahimi M."/>
            <person name="Yan J."/>
            <person name="Adam C."/>
            <person name="Keymanesh K."/>
            <person name="Ng V."/>
            <person name="Louie K."/>
            <person name="Northen T."/>
            <person name="Drula E."/>
            <person name="Henrissat B."/>
            <person name="Hsieh H.M."/>
            <person name="Youens-Clark K."/>
            <person name="Lutzoni F."/>
            <person name="Miadlikowska J."/>
            <person name="Eastwood D.C."/>
            <person name="Hamelin R.C."/>
            <person name="Grigoriev I.V."/>
            <person name="U'Ren J.M."/>
        </authorList>
    </citation>
    <scope>NUCLEOTIDE SEQUENCE [LARGE SCALE GENOMIC DNA]</scope>
    <source>
        <strain evidence="1 2">CBS 119005</strain>
    </source>
</reference>
<keyword evidence="2" id="KW-1185">Reference proteome</keyword>
<protein>
    <submittedName>
        <fullName evidence="1">Uncharacterized protein</fullName>
    </submittedName>
</protein>
<dbReference type="Proteomes" id="UP001497700">
    <property type="component" value="Unassembled WGS sequence"/>
</dbReference>
<dbReference type="EMBL" id="MU393579">
    <property type="protein sequence ID" value="KAI4860641.1"/>
    <property type="molecule type" value="Genomic_DNA"/>
</dbReference>
<evidence type="ECO:0000313" key="1">
    <source>
        <dbReference type="EMBL" id="KAI4860641.1"/>
    </source>
</evidence>
<evidence type="ECO:0000313" key="2">
    <source>
        <dbReference type="Proteomes" id="UP001497700"/>
    </source>
</evidence>
<comment type="caution">
    <text evidence="1">The sequence shown here is derived from an EMBL/GenBank/DDBJ whole genome shotgun (WGS) entry which is preliminary data.</text>
</comment>
<gene>
    <name evidence="1" type="ORF">F4820DRAFT_436314</name>
</gene>
<name>A0ACB9YN68_9PEZI</name>